<dbReference type="InterPro" id="IPR000595">
    <property type="entry name" value="cNMP-bd_dom"/>
</dbReference>
<evidence type="ECO:0000313" key="7">
    <source>
        <dbReference type="Proteomes" id="UP000194457"/>
    </source>
</evidence>
<dbReference type="InterPro" id="IPR014710">
    <property type="entry name" value="RmlC-like_jellyroll"/>
</dbReference>
<evidence type="ECO:0000259" key="5">
    <source>
        <dbReference type="PROSITE" id="PS51063"/>
    </source>
</evidence>
<dbReference type="InterPro" id="IPR012318">
    <property type="entry name" value="HTH_CRP"/>
</dbReference>
<evidence type="ECO:0000256" key="1">
    <source>
        <dbReference type="ARBA" id="ARBA00023015"/>
    </source>
</evidence>
<accession>A0A240UMR3</accession>
<reference evidence="6 7" key="1">
    <citation type="submission" date="2017-05" db="EMBL/GenBank/DDBJ databases">
        <authorList>
            <person name="Song R."/>
            <person name="Chenine A.L."/>
            <person name="Ruprecht R.M."/>
        </authorList>
    </citation>
    <scope>NUCLEOTIDE SEQUENCE [LARGE SCALE GENOMIC DNA]</scope>
    <source>
        <strain evidence="6">SW32</strain>
    </source>
</reference>
<keyword evidence="7" id="KW-1185">Reference proteome</keyword>
<dbReference type="PROSITE" id="PS51063">
    <property type="entry name" value="HTH_CRP_2"/>
    <property type="match status" value="1"/>
</dbReference>
<dbReference type="SUPFAM" id="SSF46785">
    <property type="entry name" value="Winged helix' DNA-binding domain"/>
    <property type="match status" value="1"/>
</dbReference>
<dbReference type="Pfam" id="PF00027">
    <property type="entry name" value="cNMP_binding"/>
    <property type="match status" value="1"/>
</dbReference>
<dbReference type="Gene3D" id="1.10.10.10">
    <property type="entry name" value="Winged helix-like DNA-binding domain superfamily/Winged helix DNA-binding domain"/>
    <property type="match status" value="1"/>
</dbReference>
<dbReference type="SUPFAM" id="SSF51206">
    <property type="entry name" value="cAMP-binding domain-like"/>
    <property type="match status" value="1"/>
</dbReference>
<dbReference type="Pfam" id="PF13545">
    <property type="entry name" value="HTH_Crp_2"/>
    <property type="match status" value="1"/>
</dbReference>
<dbReference type="Proteomes" id="UP000194457">
    <property type="component" value="Chromosome"/>
</dbReference>
<evidence type="ECO:0000256" key="2">
    <source>
        <dbReference type="ARBA" id="ARBA00023125"/>
    </source>
</evidence>
<keyword evidence="3" id="KW-0804">Transcription</keyword>
<proteinExistence type="predicted"/>
<dbReference type="GO" id="GO:0003677">
    <property type="term" value="F:DNA binding"/>
    <property type="evidence" value="ECO:0007669"/>
    <property type="project" value="UniProtKB-KW"/>
</dbReference>
<gene>
    <name evidence="6" type="ORF">B9H00_06635</name>
</gene>
<dbReference type="Gene3D" id="2.60.120.10">
    <property type="entry name" value="Jelly Rolls"/>
    <property type="match status" value="1"/>
</dbReference>
<feature type="domain" description="HTH crp-type" evidence="5">
    <location>
        <begin position="159"/>
        <end position="233"/>
    </location>
</feature>
<evidence type="ECO:0000256" key="3">
    <source>
        <dbReference type="ARBA" id="ARBA00023163"/>
    </source>
</evidence>
<dbReference type="InterPro" id="IPR036388">
    <property type="entry name" value="WH-like_DNA-bd_sf"/>
</dbReference>
<keyword evidence="1" id="KW-0805">Transcription regulation</keyword>
<evidence type="ECO:0000313" key="6">
    <source>
        <dbReference type="EMBL" id="ART62768.1"/>
    </source>
</evidence>
<dbReference type="AlphaFoldDB" id="A0A240UMR3"/>
<dbReference type="EMBL" id="CP021358">
    <property type="protein sequence ID" value="ART62768.1"/>
    <property type="molecule type" value="Genomic_DNA"/>
</dbReference>
<evidence type="ECO:0008006" key="8">
    <source>
        <dbReference type="Google" id="ProtNLM"/>
    </source>
</evidence>
<name>A0A240UMR3_9GAMM</name>
<dbReference type="OrthoDB" id="9126850at2"/>
<dbReference type="InterPro" id="IPR018490">
    <property type="entry name" value="cNMP-bd_dom_sf"/>
</dbReference>
<evidence type="ECO:0000259" key="4">
    <source>
        <dbReference type="PROSITE" id="PS50042"/>
    </source>
</evidence>
<dbReference type="PROSITE" id="PS50042">
    <property type="entry name" value="CNMP_BINDING_3"/>
    <property type="match status" value="1"/>
</dbReference>
<protein>
    <recommendedName>
        <fullName evidence="8">HTH crp-type domain-containing protein</fullName>
    </recommendedName>
</protein>
<organism evidence="6 7">
    <name type="scientific">Kushneria marisflavi</name>
    <dbReference type="NCBI Taxonomy" id="157779"/>
    <lineage>
        <taxon>Bacteria</taxon>
        <taxon>Pseudomonadati</taxon>
        <taxon>Pseudomonadota</taxon>
        <taxon>Gammaproteobacteria</taxon>
        <taxon>Oceanospirillales</taxon>
        <taxon>Halomonadaceae</taxon>
        <taxon>Kushneria</taxon>
    </lineage>
</organism>
<keyword evidence="2" id="KW-0238">DNA-binding</keyword>
<dbReference type="KEGG" id="kma:B9H00_06635"/>
<dbReference type="CDD" id="cd00038">
    <property type="entry name" value="CAP_ED"/>
    <property type="match status" value="1"/>
</dbReference>
<feature type="domain" description="Cyclic nucleotide-binding" evidence="4">
    <location>
        <begin position="25"/>
        <end position="124"/>
    </location>
</feature>
<dbReference type="GO" id="GO:0006355">
    <property type="term" value="P:regulation of DNA-templated transcription"/>
    <property type="evidence" value="ECO:0007669"/>
    <property type="project" value="InterPro"/>
</dbReference>
<dbReference type="InterPro" id="IPR036390">
    <property type="entry name" value="WH_DNA-bd_sf"/>
</dbReference>
<sequence>MMDNQTLKVIGSRGHMYSFINKMNFYSRMTQEEKTAIQECVDSKQHFARGQRLASAGERPDRISLITDGWACRFKTAHDGADQIISLILPGDHCEDISPVQCRLDYSVRALSEVRVTLLDRQKFLSRLTPDSGLSNGLALASAVDRSMMGEWLLNVTRRPAAMRLAHLLCELFTRYAIIGKTNGYSMYFPLTQVALSESLGLSPVHLNRSLQLLRHQELVSLYRKTLTILDWSRLAEFADFDGQYLHLHGKAPVSQSETGFLNCSYQTLQSITWIS</sequence>